<dbReference type="Gene3D" id="3.30.300.30">
    <property type="match status" value="1"/>
</dbReference>
<dbReference type="PANTHER" id="PTHR43201">
    <property type="entry name" value="ACYL-COA SYNTHETASE"/>
    <property type="match status" value="1"/>
</dbReference>
<dbReference type="GO" id="GO:0031956">
    <property type="term" value="F:medium-chain fatty acid-CoA ligase activity"/>
    <property type="evidence" value="ECO:0007669"/>
    <property type="project" value="TreeGrafter"/>
</dbReference>
<dbReference type="EMBL" id="JAJOMB010000010">
    <property type="protein sequence ID" value="MCD5313147.1"/>
    <property type="molecule type" value="Genomic_DNA"/>
</dbReference>
<dbReference type="EC" id="6.2.1.26" evidence="5"/>
<dbReference type="RefSeq" id="WP_231444065.1">
    <property type="nucleotide sequence ID" value="NZ_JAJOMB010000010.1"/>
</dbReference>
<dbReference type="InterPro" id="IPR000873">
    <property type="entry name" value="AMP-dep_synth/lig_dom"/>
</dbReference>
<evidence type="ECO:0000256" key="2">
    <source>
        <dbReference type="SAM" id="MobiDB-lite"/>
    </source>
</evidence>
<comment type="similarity">
    <text evidence="1">Belongs to the ATP-dependent AMP-binding enzyme family.</text>
</comment>
<name>A0A9X1NDU3_9ACTN</name>
<proteinExistence type="inferred from homology"/>
<protein>
    <submittedName>
        <fullName evidence="5">O-succinylbenzoate--CoA ligase</fullName>
        <ecNumber evidence="5">6.2.1.26</ecNumber>
    </submittedName>
</protein>
<evidence type="ECO:0000256" key="1">
    <source>
        <dbReference type="ARBA" id="ARBA00006432"/>
    </source>
</evidence>
<comment type="caution">
    <text evidence="5">The sequence shown here is derived from an EMBL/GenBank/DDBJ whole genome shotgun (WGS) entry which is preliminary data.</text>
</comment>
<sequence>MPTGTPPRFLETRLTCADERIREVLPGLRAALSGNGPALALSNEVPQSHRKSTARPGSGEVLELLEPPVPLLGADDDPADPTAVSVRTSGSTGVPKRVLISASALLASAAATHDRLGGSGQWLLALPAQHIAGLQVLVRSLVAGTTPGVMDLTHGFTPGGFAEATAALTRSRLYTSLVPTQVVRILEDPDATAALRRFEAVLVGGAAAAPALLERAAQEGVRLVTTYGMSETAGGCVYDGVPLDGVQITLDETDGRIRIGGPTLARGYLGSPQDSAFQDGQFVTSDHGSWADGKLNIGGRLDSVIISGGVNVVPGPIEDALTRLPGVAEAVVVGLPDAEWGQRVAAAVVLSPGAIPPTLAQVRAAVTEARSAPRQLTVLESLPLRGPGKPDRTAIAQILASAPPSEAV</sequence>
<dbReference type="Pfam" id="PF00501">
    <property type="entry name" value="AMP-binding"/>
    <property type="match status" value="1"/>
</dbReference>
<feature type="region of interest" description="Disordered" evidence="2">
    <location>
        <begin position="40"/>
        <end position="61"/>
    </location>
</feature>
<dbReference type="Pfam" id="PF13193">
    <property type="entry name" value="AMP-binding_C"/>
    <property type="match status" value="1"/>
</dbReference>
<evidence type="ECO:0000313" key="5">
    <source>
        <dbReference type="EMBL" id="MCD5313147.1"/>
    </source>
</evidence>
<feature type="domain" description="AMP-binding enzyme C-terminal" evidence="4">
    <location>
        <begin position="317"/>
        <end position="389"/>
    </location>
</feature>
<accession>A0A9X1NDU3</accession>
<dbReference type="Gene3D" id="3.40.50.12780">
    <property type="entry name" value="N-terminal domain of ligase-like"/>
    <property type="match status" value="1"/>
</dbReference>
<dbReference type="InterPro" id="IPR025110">
    <property type="entry name" value="AMP-bd_C"/>
</dbReference>
<keyword evidence="6" id="KW-1185">Reference proteome</keyword>
<dbReference type="AlphaFoldDB" id="A0A9X1NDU3"/>
<reference evidence="5" key="1">
    <citation type="submission" date="2021-11" db="EMBL/GenBank/DDBJ databases">
        <title>Streptomyces corallinus and Kineosporia corallina sp. nov., two new coral-derived marine actinobacteria.</title>
        <authorList>
            <person name="Buangrab K."/>
            <person name="Sutthacheep M."/>
            <person name="Yeemin T."/>
            <person name="Harunari E."/>
            <person name="Igarashi Y."/>
            <person name="Sripreechasak P."/>
            <person name="Kanchanasin P."/>
            <person name="Tanasupawat S."/>
            <person name="Phongsopitanun W."/>
        </authorList>
    </citation>
    <scope>NUCLEOTIDE SEQUENCE</scope>
    <source>
        <strain evidence="5">JCM 31032</strain>
    </source>
</reference>
<keyword evidence="5" id="KW-0436">Ligase</keyword>
<dbReference type="Proteomes" id="UP001138997">
    <property type="component" value="Unassembled WGS sequence"/>
</dbReference>
<organism evidence="5 6">
    <name type="scientific">Kineosporia babensis</name>
    <dbReference type="NCBI Taxonomy" id="499548"/>
    <lineage>
        <taxon>Bacteria</taxon>
        <taxon>Bacillati</taxon>
        <taxon>Actinomycetota</taxon>
        <taxon>Actinomycetes</taxon>
        <taxon>Kineosporiales</taxon>
        <taxon>Kineosporiaceae</taxon>
        <taxon>Kineosporia</taxon>
    </lineage>
</organism>
<evidence type="ECO:0000259" key="4">
    <source>
        <dbReference type="Pfam" id="PF13193"/>
    </source>
</evidence>
<dbReference type="PANTHER" id="PTHR43201:SF8">
    <property type="entry name" value="ACYL-COA SYNTHETASE FAMILY MEMBER 3"/>
    <property type="match status" value="1"/>
</dbReference>
<dbReference type="InterPro" id="IPR045851">
    <property type="entry name" value="AMP-bd_C_sf"/>
</dbReference>
<dbReference type="GO" id="GO:0008756">
    <property type="term" value="F:o-succinylbenzoate-CoA ligase activity"/>
    <property type="evidence" value="ECO:0007669"/>
    <property type="project" value="UniProtKB-EC"/>
</dbReference>
<evidence type="ECO:0000259" key="3">
    <source>
        <dbReference type="Pfam" id="PF00501"/>
    </source>
</evidence>
<dbReference type="GO" id="GO:0006631">
    <property type="term" value="P:fatty acid metabolic process"/>
    <property type="evidence" value="ECO:0007669"/>
    <property type="project" value="TreeGrafter"/>
</dbReference>
<dbReference type="NCBIfam" id="NF005877">
    <property type="entry name" value="PRK07824.1"/>
    <property type="match status" value="1"/>
</dbReference>
<dbReference type="SUPFAM" id="SSF56801">
    <property type="entry name" value="Acetyl-CoA synthetase-like"/>
    <property type="match status" value="1"/>
</dbReference>
<dbReference type="InterPro" id="IPR042099">
    <property type="entry name" value="ANL_N_sf"/>
</dbReference>
<evidence type="ECO:0000313" key="6">
    <source>
        <dbReference type="Proteomes" id="UP001138997"/>
    </source>
</evidence>
<gene>
    <name evidence="5" type="primary">menE</name>
    <name evidence="5" type="ORF">LR394_19760</name>
</gene>
<feature type="domain" description="AMP-dependent synthetase/ligase" evidence="3">
    <location>
        <begin position="78"/>
        <end position="269"/>
    </location>
</feature>